<evidence type="ECO:0000256" key="10">
    <source>
        <dbReference type="ARBA" id="ARBA00046435"/>
    </source>
</evidence>
<comment type="subunit">
    <text evidence="10">Microtubule inner protein component of sperm flagellar doublet microtubules.</text>
</comment>
<dbReference type="RefSeq" id="XP_009195913.1">
    <property type="nucleotide sequence ID" value="XM_009197649.3"/>
</dbReference>
<evidence type="ECO:0000256" key="5">
    <source>
        <dbReference type="ARBA" id="ARBA00023054"/>
    </source>
</evidence>
<dbReference type="PANTHER" id="PTHR14517">
    <property type="entry name" value="RIB43A-RELATED"/>
    <property type="match status" value="1"/>
</dbReference>
<dbReference type="Proteomes" id="UP000028761">
    <property type="component" value="Chromosome X"/>
</dbReference>
<dbReference type="GeneID" id="101011660"/>
<evidence type="ECO:0000256" key="9">
    <source>
        <dbReference type="ARBA" id="ARBA00041087"/>
    </source>
</evidence>
<dbReference type="Ensembl" id="ENSPANT00000017917.3">
    <property type="protein sequence ID" value="ENSPANP00000005471.2"/>
    <property type="gene ID" value="ENSPANG00000010101.4"/>
</dbReference>
<proteinExistence type="inferred from homology"/>
<reference evidence="12" key="3">
    <citation type="submission" date="2025-09" db="UniProtKB">
        <authorList>
            <consortium name="Ensembl"/>
        </authorList>
    </citation>
    <scope>IDENTIFICATION</scope>
</reference>
<evidence type="ECO:0000256" key="8">
    <source>
        <dbReference type="ARBA" id="ARBA00023273"/>
    </source>
</evidence>
<protein>
    <recommendedName>
        <fullName evidence="9">RIB43A-like with coiled-coils protein 1</fullName>
    </recommendedName>
</protein>
<keyword evidence="3" id="KW-0963">Cytoplasm</keyword>
<keyword evidence="6" id="KW-0969">Cilium</keyword>
<name>A0A096MZR5_PAPAN</name>
<dbReference type="GeneTree" id="ENSGT00390000010825"/>
<accession>A0A096MZR5</accession>
<comment type="similarity">
    <text evidence="2">Belongs to the RIB43A family.</text>
</comment>
<gene>
    <name evidence="12" type="primary">RIBC1</name>
</gene>
<evidence type="ECO:0000256" key="7">
    <source>
        <dbReference type="ARBA" id="ARBA00023212"/>
    </source>
</evidence>
<reference evidence="12 13" key="1">
    <citation type="submission" date="2012-03" db="EMBL/GenBank/DDBJ databases">
        <title>Whole Genome Assembly of Papio anubis.</title>
        <authorList>
            <person name="Liu Y.L."/>
            <person name="Abraham K.A."/>
            <person name="Akbar H.A."/>
            <person name="Ali S.A."/>
            <person name="Anosike U.A."/>
            <person name="Aqrawi P.A."/>
            <person name="Arias F.A."/>
            <person name="Attaway T.A."/>
            <person name="Awwad R.A."/>
            <person name="Babu C.B."/>
            <person name="Bandaranaike D.B."/>
            <person name="Battles P.B."/>
            <person name="Bell A.B."/>
            <person name="Beltran B.B."/>
            <person name="Berhane-Mersha D.B."/>
            <person name="Bess C.B."/>
            <person name="Bickham C.B."/>
            <person name="Bolden T.B."/>
            <person name="Carter K.C."/>
            <person name="Chau D.C."/>
            <person name="Chavez A.C."/>
            <person name="Clerc-Blankenburg K.C."/>
            <person name="Coyle M.C."/>
            <person name="Dao M.D."/>
            <person name="Davila M.L.D."/>
            <person name="Davy-Carroll L.D."/>
            <person name="Denson S.D."/>
            <person name="Dinh H.D."/>
            <person name="Fernandez S.F."/>
            <person name="Fernando P.F."/>
            <person name="Forbes L.F."/>
            <person name="Francis C.F."/>
            <person name="Francisco L.F."/>
            <person name="Fu Q.F."/>
            <person name="Garcia-Iii R.G."/>
            <person name="Garrett T.G."/>
            <person name="Gross S.G."/>
            <person name="Gubbala S.G."/>
            <person name="Hirani K.H."/>
            <person name="Hogues M.H."/>
            <person name="Hollins B.H."/>
            <person name="Jackson L.J."/>
            <person name="Javaid M.J."/>
            <person name="Jhangiani S.J."/>
            <person name="Johnson A.J."/>
            <person name="Johnson B.J."/>
            <person name="Jones J.J."/>
            <person name="Joshi V.J."/>
            <person name="Kalu J.K."/>
            <person name="Khan N.K."/>
            <person name="Korchina V.K."/>
            <person name="Kovar C.K."/>
            <person name="Lago L.L."/>
            <person name="Lara F.L."/>
            <person name="Le T.-K.L."/>
            <person name="Lee S.L."/>
            <person name="Legall-Iii F.L."/>
            <person name="Lemon S.L."/>
            <person name="Liu J.L."/>
            <person name="Liu Y.-S.L."/>
            <person name="Liyanage D.L."/>
            <person name="Lopez J.L."/>
            <person name="Lorensuhewa L.L."/>
            <person name="Mata R.M."/>
            <person name="Mathew T.M."/>
            <person name="Mercado C.M."/>
            <person name="Mercado I.M."/>
            <person name="Morales K.M."/>
            <person name="Morgan M.M."/>
            <person name="Munidasa M.M."/>
            <person name="Ngo D.N."/>
            <person name="Nguyen L.N."/>
            <person name="Nguyen T.N."/>
            <person name="Nguyen N.N."/>
            <person name="Obregon M.O."/>
            <person name="Okwuonu G.O."/>
            <person name="Ongeri F.O."/>
            <person name="Onwere C.O."/>
            <person name="Osifeso I.O."/>
            <person name="Parra A.P."/>
            <person name="Patil S.P."/>
            <person name="Perez A.P."/>
            <person name="Perez Y.P."/>
            <person name="Pham C.P."/>
            <person name="Pu L.-L.P."/>
            <person name="Puazo M.P."/>
            <person name="Quiroz J.Q."/>
            <person name="Rouhana J.R."/>
            <person name="Ruiz M.R."/>
            <person name="Ruiz S.-J.R."/>
            <person name="Saada N.S."/>
            <person name="Santibanez J.S."/>
            <person name="Scheel M.S."/>
            <person name="Schneider B.S."/>
            <person name="Simmons D.S."/>
            <person name="Sisson I.S."/>
            <person name="Tang L.-Y.T."/>
            <person name="Thornton R.T."/>
            <person name="Tisius J.T."/>
            <person name="Toledanes G.T."/>
            <person name="Trejos Z.T."/>
            <person name="Usmani K.U."/>
            <person name="Varghese R.V."/>
            <person name="Vattathil S.V."/>
            <person name="Vee V.V."/>
            <person name="Walker D.W."/>
            <person name="Weissenberger G.W."/>
            <person name="White C.W."/>
            <person name="Williams A.W."/>
            <person name="Woodworth J.W."/>
            <person name="Wright R.W."/>
            <person name="Zhu Y.Z."/>
            <person name="Han Y.H."/>
            <person name="Newsham I.N."/>
            <person name="Nazareth L.N."/>
            <person name="Worley K.W."/>
            <person name="Muzny D.M."/>
            <person name="Rogers J.R."/>
            <person name="Gibbs R.G."/>
        </authorList>
    </citation>
    <scope>NUCLEOTIDE SEQUENCE [LARGE SCALE GENOMIC DNA]</scope>
</reference>
<feature type="compositionally biased region" description="Basic and acidic residues" evidence="11">
    <location>
        <begin position="8"/>
        <end position="23"/>
    </location>
</feature>
<dbReference type="eggNOG" id="ENOG502QWST">
    <property type="taxonomic scope" value="Eukaryota"/>
</dbReference>
<keyword evidence="13" id="KW-1185">Reference proteome</keyword>
<dbReference type="Pfam" id="PF05914">
    <property type="entry name" value="RIB43A"/>
    <property type="match status" value="1"/>
</dbReference>
<dbReference type="CTD" id="158787"/>
<keyword evidence="4" id="KW-0282">Flagellum</keyword>
<feature type="region of interest" description="Disordered" evidence="11">
    <location>
        <begin position="1"/>
        <end position="23"/>
    </location>
</feature>
<comment type="subcellular location">
    <subcellularLocation>
        <location evidence="1">Cytoplasm</location>
        <location evidence="1">Cytoskeleton</location>
        <location evidence="1">Flagellum axoneme</location>
    </subcellularLocation>
</comment>
<evidence type="ECO:0000313" key="13">
    <source>
        <dbReference type="Proteomes" id="UP000028761"/>
    </source>
</evidence>
<organism evidence="12 13">
    <name type="scientific">Papio anubis</name>
    <name type="common">Olive baboon</name>
    <dbReference type="NCBI Taxonomy" id="9555"/>
    <lineage>
        <taxon>Eukaryota</taxon>
        <taxon>Metazoa</taxon>
        <taxon>Chordata</taxon>
        <taxon>Craniata</taxon>
        <taxon>Vertebrata</taxon>
        <taxon>Euteleostomi</taxon>
        <taxon>Mammalia</taxon>
        <taxon>Eutheria</taxon>
        <taxon>Euarchontoglires</taxon>
        <taxon>Primates</taxon>
        <taxon>Haplorrhini</taxon>
        <taxon>Catarrhini</taxon>
        <taxon>Cercopithecidae</taxon>
        <taxon>Cercopithecinae</taxon>
        <taxon>Papio</taxon>
    </lineage>
</organism>
<dbReference type="AlphaFoldDB" id="A0A096MZR5"/>
<dbReference type="ExpressionAtlas" id="A0A096MZR5">
    <property type="expression patterns" value="baseline"/>
</dbReference>
<evidence type="ECO:0000313" key="12">
    <source>
        <dbReference type="Ensembl" id="ENSPANP00000005471.2"/>
    </source>
</evidence>
<evidence type="ECO:0000256" key="1">
    <source>
        <dbReference type="ARBA" id="ARBA00004611"/>
    </source>
</evidence>
<evidence type="ECO:0000256" key="6">
    <source>
        <dbReference type="ARBA" id="ARBA00023069"/>
    </source>
</evidence>
<keyword evidence="7" id="KW-0206">Cytoskeleton</keyword>
<dbReference type="InterPro" id="IPR008805">
    <property type="entry name" value="RIB43A"/>
</dbReference>
<evidence type="ECO:0000256" key="3">
    <source>
        <dbReference type="ARBA" id="ARBA00022490"/>
    </source>
</evidence>
<reference evidence="12" key="2">
    <citation type="submission" date="2025-08" db="UniProtKB">
        <authorList>
            <consortium name="Ensembl"/>
        </authorList>
    </citation>
    <scope>IDENTIFICATION</scope>
</reference>
<dbReference type="HOGENOM" id="CLU_061822_0_1_1"/>
<keyword evidence="8" id="KW-0966">Cell projection</keyword>
<dbReference type="Bgee" id="ENSPANG00000010101">
    <property type="expression patterns" value="Expressed in metanephros cortex and 63 other cell types or tissues"/>
</dbReference>
<keyword evidence="5" id="KW-0175">Coiled coil</keyword>
<evidence type="ECO:0000256" key="11">
    <source>
        <dbReference type="SAM" id="MobiDB-lite"/>
    </source>
</evidence>
<dbReference type="PANTHER" id="PTHR14517:SF11">
    <property type="entry name" value="RIB43A-LIKE WITH COILED-COILS PROTEIN 1"/>
    <property type="match status" value="1"/>
</dbReference>
<sequence>MYNIKQSTDTKEAAAIEARRNREKERQNRFFNVRNRVIGVDVQALNNQVGDRKRREAAERSKEAAYDALSNQLRLAMDAQATHLARLEESCRAAMMCAMANANKAQAAVQAGRQRCERQREQKANLAEIRHQSTSDLLTENPQVAQHRTAPHRVLPYCWKGMTPEQRAAIRKEQEVQRSKKEAHRQAEKTLDTEWKRQTMSSAQALLELEEQERELCAVFQRGLGSFNQQLANEQKAQ</sequence>
<evidence type="ECO:0000256" key="4">
    <source>
        <dbReference type="ARBA" id="ARBA00022846"/>
    </source>
</evidence>
<evidence type="ECO:0000256" key="2">
    <source>
        <dbReference type="ARBA" id="ARBA00006875"/>
    </source>
</evidence>